<dbReference type="InterPro" id="IPR003649">
    <property type="entry name" value="Bbox_C"/>
</dbReference>
<feature type="repeat" description="NHL" evidence="6">
    <location>
        <begin position="765"/>
        <end position="801"/>
    </location>
</feature>
<dbReference type="GO" id="GO:0008270">
    <property type="term" value="F:zinc ion binding"/>
    <property type="evidence" value="ECO:0007669"/>
    <property type="project" value="UniProtKB-KW"/>
</dbReference>
<dbReference type="PROSITE" id="PS00518">
    <property type="entry name" value="ZF_RING_1"/>
    <property type="match status" value="1"/>
</dbReference>
<comment type="caution">
    <text evidence="10">The sequence shown here is derived from an EMBL/GenBank/DDBJ whole genome shotgun (WGS) entry which is preliminary data.</text>
</comment>
<evidence type="ECO:0000256" key="8">
    <source>
        <dbReference type="SAM" id="MobiDB-lite"/>
    </source>
</evidence>
<proteinExistence type="predicted"/>
<sequence>MESGVAAKPVDGNIITSAKFSISDEQLDSPPSLNGDKKSVENAEIKSGSSSPLLDTAPLPSDDDSMCPYCGRHFRKPRVLDCLHSMCEDCIIAQLDGRNDGETVKPGSTSGIATDCELEQNSYQLRPTPPGVIRCPICHQESHVGNDVRFVNHLLLDFVRLHEADSACATNGTRTCRACKSEQLAVAVCKQCASDLCKNCVQAHHDMRLFDGHTVLMYSELLLTPSELPREPVMCIMHPSVPYALLCTSCETLICAQCHSDHSDTRHHNLVNVDDRIASVIMNELRELANQANAKTRTAQNACNCIPERQRTLSSEYDLSCSQIEEAFSEYQRRLLEEKERILGELDKIRDEQETQLNNLSHRINITTVKINDAISFTNRLLERATPMEILASRKKIRQQLTTLMHSIPDLNSTIGLSFVRPTSSQFALQLSNIVGSVRCRVVSDFVKNDAVEVGTAIIDSELPKKLASLRASSSGADVTPSHSVGSSTSSRTTPTRPESVNQHSNSAFSVYNASGPGTIGMERRHKSSTLGSRSSTMNDFNDGWPPSSVPPEPPSPSPPRDFSTHSATGVGSNQSFYNWPPSSNPPPEPRTQNNSNLSALPQAAPGNHSIPLLSSLCSSGNVASLLGVQKPSNLWMATAAASVANQLSAGSYGVSTRQRMPVKIADPSSAPFMDPAVLHMALQSLASGIIDPSLAGMPSFPQIPPALGRQSQCGAPPTDHLLSGGIIGDRSFALGVRNSLRVSAPKNNASAADLTLRWHTGGMGSGAEQFSSPHGFCLGLDDEILIADTNNHRIQILSKSGKMMGQFGIPGAEDGHLFYPKKIVAVRPRPGVTDGGYVIVDKGDNKARLQVFSKSGEFLRKIVAPYIDYVSAITTNEIGHVVVFSSTSFMFVFDIDQGRDWKVLKWWDCSKFLEEPSDVSVFEGLYYVTDYKNHCVVVINIEGEMLRRFGCFEQTPYPIGIDVSKAGDVLVGDSHGNHFHILATTKTGHRMQDFECTQVKVSRCVGLRITTEGYLVTISKHNHNVLLYNTLYLSH</sequence>
<evidence type="ECO:0000256" key="2">
    <source>
        <dbReference type="ARBA" id="ARBA00022737"/>
    </source>
</evidence>
<evidence type="ECO:0000256" key="6">
    <source>
        <dbReference type="PROSITE-ProRule" id="PRU00504"/>
    </source>
</evidence>
<dbReference type="Proteomes" id="UP001608902">
    <property type="component" value="Unassembled WGS sequence"/>
</dbReference>
<keyword evidence="2" id="KW-0677">Repeat</keyword>
<feature type="domain" description="B box-type" evidence="9">
    <location>
        <begin position="171"/>
        <end position="218"/>
    </location>
</feature>
<dbReference type="SUPFAM" id="SSF101898">
    <property type="entry name" value="NHL repeat"/>
    <property type="match status" value="1"/>
</dbReference>
<dbReference type="Pfam" id="PF00097">
    <property type="entry name" value="zf-C3HC4"/>
    <property type="match status" value="1"/>
</dbReference>
<dbReference type="PANTHER" id="PTHR25462">
    <property type="entry name" value="BONUS, ISOFORM C-RELATED"/>
    <property type="match status" value="1"/>
</dbReference>
<evidence type="ECO:0000313" key="11">
    <source>
        <dbReference type="Proteomes" id="UP001608902"/>
    </source>
</evidence>
<evidence type="ECO:0000256" key="5">
    <source>
        <dbReference type="PROSITE-ProRule" id="PRU00024"/>
    </source>
</evidence>
<dbReference type="Gene3D" id="2.120.10.30">
    <property type="entry name" value="TolB, C-terminal domain"/>
    <property type="match status" value="1"/>
</dbReference>
<dbReference type="PROSITE" id="PS50119">
    <property type="entry name" value="ZF_BBOX"/>
    <property type="match status" value="2"/>
</dbReference>
<dbReference type="Pfam" id="PF01436">
    <property type="entry name" value="NHL"/>
    <property type="match status" value="2"/>
</dbReference>
<feature type="compositionally biased region" description="Polar residues" evidence="8">
    <location>
        <begin position="20"/>
        <end position="32"/>
    </location>
</feature>
<feature type="compositionally biased region" description="Polar residues" evidence="8">
    <location>
        <begin position="565"/>
        <end position="578"/>
    </location>
</feature>
<gene>
    <name evidence="10" type="ORF">AB6A40_002702</name>
</gene>
<dbReference type="InterPro" id="IPR000315">
    <property type="entry name" value="Znf_B-box"/>
</dbReference>
<dbReference type="Gene3D" id="3.30.40.10">
    <property type="entry name" value="Zinc/RING finger domain, C3HC4 (zinc finger)"/>
    <property type="match status" value="1"/>
</dbReference>
<feature type="compositionally biased region" description="Polar residues" evidence="8">
    <location>
        <begin position="502"/>
        <end position="513"/>
    </location>
</feature>
<feature type="compositionally biased region" description="Basic and acidic residues" evidence="8">
    <location>
        <begin position="35"/>
        <end position="44"/>
    </location>
</feature>
<dbReference type="Gene3D" id="3.30.160.60">
    <property type="entry name" value="Classic Zinc Finger"/>
    <property type="match status" value="1"/>
</dbReference>
<feature type="region of interest" description="Disordered" evidence="8">
    <location>
        <begin position="20"/>
        <end position="59"/>
    </location>
</feature>
<evidence type="ECO:0000256" key="7">
    <source>
        <dbReference type="SAM" id="Coils"/>
    </source>
</evidence>
<dbReference type="InterPro" id="IPR011042">
    <property type="entry name" value="6-blade_b-propeller_TolB-like"/>
</dbReference>
<feature type="compositionally biased region" description="Polar residues" evidence="8">
    <location>
        <begin position="591"/>
        <end position="600"/>
    </location>
</feature>
<dbReference type="InterPro" id="IPR047153">
    <property type="entry name" value="TRIM45/56/19-like"/>
</dbReference>
<keyword evidence="1" id="KW-0479">Metal-binding</keyword>
<keyword evidence="7" id="KW-0175">Coiled coil</keyword>
<dbReference type="EMBL" id="JBGFUD010001242">
    <property type="protein sequence ID" value="MFH4975993.1"/>
    <property type="molecule type" value="Genomic_DNA"/>
</dbReference>
<dbReference type="InterPro" id="IPR018957">
    <property type="entry name" value="Znf_C3HC4_RING-type"/>
</dbReference>
<dbReference type="CDD" id="cd14959">
    <property type="entry name" value="NHL_brat_like"/>
    <property type="match status" value="1"/>
</dbReference>
<name>A0ABD6E7G6_9BILA</name>
<dbReference type="SMART" id="SM00502">
    <property type="entry name" value="BBC"/>
    <property type="match status" value="1"/>
</dbReference>
<dbReference type="SUPFAM" id="SSF57845">
    <property type="entry name" value="B-box zinc-binding domain"/>
    <property type="match status" value="1"/>
</dbReference>
<organism evidence="10 11">
    <name type="scientific">Gnathostoma spinigerum</name>
    <dbReference type="NCBI Taxonomy" id="75299"/>
    <lineage>
        <taxon>Eukaryota</taxon>
        <taxon>Metazoa</taxon>
        <taxon>Ecdysozoa</taxon>
        <taxon>Nematoda</taxon>
        <taxon>Chromadorea</taxon>
        <taxon>Rhabditida</taxon>
        <taxon>Spirurina</taxon>
        <taxon>Gnathostomatomorpha</taxon>
        <taxon>Gnathostomatoidea</taxon>
        <taxon>Gnathostomatidae</taxon>
        <taxon>Gnathostoma</taxon>
    </lineage>
</organism>
<accession>A0ABD6E7G6</accession>
<dbReference type="PROSITE" id="PS51125">
    <property type="entry name" value="NHL"/>
    <property type="match status" value="1"/>
</dbReference>
<feature type="compositionally biased region" description="Low complexity" evidence="8">
    <location>
        <begin position="479"/>
        <end position="501"/>
    </location>
</feature>
<keyword evidence="11" id="KW-1185">Reference proteome</keyword>
<evidence type="ECO:0000256" key="1">
    <source>
        <dbReference type="ARBA" id="ARBA00022723"/>
    </source>
</evidence>
<feature type="compositionally biased region" description="Polar residues" evidence="8">
    <location>
        <begin position="529"/>
        <end position="540"/>
    </location>
</feature>
<protein>
    <recommendedName>
        <fullName evidence="9">B box-type domain-containing protein</fullName>
    </recommendedName>
</protein>
<dbReference type="InterPro" id="IPR017907">
    <property type="entry name" value="Znf_RING_CS"/>
</dbReference>
<evidence type="ECO:0000256" key="4">
    <source>
        <dbReference type="ARBA" id="ARBA00022833"/>
    </source>
</evidence>
<dbReference type="SMART" id="SM00184">
    <property type="entry name" value="RING"/>
    <property type="match status" value="1"/>
</dbReference>
<keyword evidence="3 5" id="KW-0863">Zinc-finger</keyword>
<dbReference type="InterPro" id="IPR013083">
    <property type="entry name" value="Znf_RING/FYVE/PHD"/>
</dbReference>
<feature type="region of interest" description="Disordered" evidence="8">
    <location>
        <begin position="474"/>
        <end position="604"/>
    </location>
</feature>
<dbReference type="AlphaFoldDB" id="A0ABD6E7G6"/>
<dbReference type="InterPro" id="IPR001258">
    <property type="entry name" value="NHL_repeat"/>
</dbReference>
<evidence type="ECO:0000313" key="10">
    <source>
        <dbReference type="EMBL" id="MFH4975993.1"/>
    </source>
</evidence>
<evidence type="ECO:0000259" key="9">
    <source>
        <dbReference type="PROSITE" id="PS50119"/>
    </source>
</evidence>
<dbReference type="InterPro" id="IPR001841">
    <property type="entry name" value="Znf_RING"/>
</dbReference>
<keyword evidence="4" id="KW-0862">Zinc</keyword>
<evidence type="ECO:0000256" key="3">
    <source>
        <dbReference type="ARBA" id="ARBA00022771"/>
    </source>
</evidence>
<dbReference type="SUPFAM" id="SSF57850">
    <property type="entry name" value="RING/U-box"/>
    <property type="match status" value="1"/>
</dbReference>
<reference evidence="10 11" key="1">
    <citation type="submission" date="2024-08" db="EMBL/GenBank/DDBJ databases">
        <title>Gnathostoma spinigerum genome.</title>
        <authorList>
            <person name="Gonzalez-Bertolin B."/>
            <person name="Monzon S."/>
            <person name="Zaballos A."/>
            <person name="Jimenez P."/>
            <person name="Dekumyoy P."/>
            <person name="Varona S."/>
            <person name="Cuesta I."/>
            <person name="Sumanam S."/>
            <person name="Adisakwattana P."/>
            <person name="Gasser R.B."/>
            <person name="Hernandez-Gonzalez A."/>
            <person name="Young N.D."/>
            <person name="Perteguer M.J."/>
        </authorList>
    </citation>
    <scope>NUCLEOTIDE SEQUENCE [LARGE SCALE GENOMIC DNA]</scope>
    <source>
        <strain evidence="10">AL3</strain>
        <tissue evidence="10">Liver</tissue>
    </source>
</reference>
<feature type="compositionally biased region" description="Pro residues" evidence="8">
    <location>
        <begin position="548"/>
        <end position="560"/>
    </location>
</feature>
<feature type="coiled-coil region" evidence="7">
    <location>
        <begin position="282"/>
        <end position="363"/>
    </location>
</feature>
<feature type="domain" description="B box-type" evidence="9">
    <location>
        <begin position="230"/>
        <end position="273"/>
    </location>
</feature>
<dbReference type="PANTHER" id="PTHR25462:SF296">
    <property type="entry name" value="MEIOTIC P26, ISOFORM F"/>
    <property type="match status" value="1"/>
</dbReference>
<dbReference type="SMART" id="SM00336">
    <property type="entry name" value="BBOX"/>
    <property type="match status" value="2"/>
</dbReference>